<dbReference type="AlphaFoldDB" id="A0A314XYL2"/>
<sequence>MGKGRMDSNGWTLSIPSEVIDNWGIKCAGQSAHLMPQARRAGHYCPGLREASLRLVKWNDDLWFSDTPLCS</sequence>
<proteinExistence type="predicted"/>
<evidence type="ECO:0000313" key="2">
    <source>
        <dbReference type="Proteomes" id="UP000250321"/>
    </source>
</evidence>
<keyword evidence="2" id="KW-1185">Reference proteome</keyword>
<evidence type="ECO:0000313" key="1">
    <source>
        <dbReference type="EMBL" id="PQP96513.1"/>
    </source>
</evidence>
<reference evidence="1 2" key="1">
    <citation type="submission" date="2018-02" db="EMBL/GenBank/DDBJ databases">
        <title>Draft genome of wild Prunus yedoensis var. nudiflora.</title>
        <authorList>
            <person name="Baek S."/>
            <person name="Kim J.-H."/>
            <person name="Choi K."/>
            <person name="Kim G.-B."/>
            <person name="Cho A."/>
            <person name="Jang H."/>
            <person name="Shin C.-H."/>
            <person name="Yu H.-J."/>
            <person name="Mun J.-H."/>
        </authorList>
    </citation>
    <scope>NUCLEOTIDE SEQUENCE [LARGE SCALE GENOMIC DNA]</scope>
    <source>
        <strain evidence="2">cv. Jeju island</strain>
        <tissue evidence="1">Leaf</tissue>
    </source>
</reference>
<comment type="caution">
    <text evidence="1">The sequence shown here is derived from an EMBL/GenBank/DDBJ whole genome shotgun (WGS) entry which is preliminary data.</text>
</comment>
<name>A0A314XYL2_PRUYE</name>
<accession>A0A314XYL2</accession>
<dbReference type="Proteomes" id="UP000250321">
    <property type="component" value="Unassembled WGS sequence"/>
</dbReference>
<organism evidence="1 2">
    <name type="scientific">Prunus yedoensis var. nudiflora</name>
    <dbReference type="NCBI Taxonomy" id="2094558"/>
    <lineage>
        <taxon>Eukaryota</taxon>
        <taxon>Viridiplantae</taxon>
        <taxon>Streptophyta</taxon>
        <taxon>Embryophyta</taxon>
        <taxon>Tracheophyta</taxon>
        <taxon>Spermatophyta</taxon>
        <taxon>Magnoliopsida</taxon>
        <taxon>eudicotyledons</taxon>
        <taxon>Gunneridae</taxon>
        <taxon>Pentapetalae</taxon>
        <taxon>rosids</taxon>
        <taxon>fabids</taxon>
        <taxon>Rosales</taxon>
        <taxon>Rosaceae</taxon>
        <taxon>Amygdaloideae</taxon>
        <taxon>Amygdaleae</taxon>
        <taxon>Prunus</taxon>
    </lineage>
</organism>
<protein>
    <submittedName>
        <fullName evidence="1">Uncharacterized protein</fullName>
    </submittedName>
</protein>
<gene>
    <name evidence="1" type="ORF">Pyn_04110</name>
</gene>
<dbReference type="EMBL" id="PJQY01002093">
    <property type="protein sequence ID" value="PQP96513.1"/>
    <property type="molecule type" value="Genomic_DNA"/>
</dbReference>